<proteinExistence type="predicted"/>
<dbReference type="Proteomes" id="UP000887564">
    <property type="component" value="Unplaced"/>
</dbReference>
<evidence type="ECO:0000313" key="2">
    <source>
        <dbReference type="WBParaSite" id="PEQ_0000649301-mRNA-1"/>
    </source>
</evidence>
<protein>
    <submittedName>
        <fullName evidence="2">Uncharacterized protein</fullName>
    </submittedName>
</protein>
<dbReference type="WBParaSite" id="PEQ_0000649301-mRNA-1">
    <property type="protein sequence ID" value="PEQ_0000649301-mRNA-1"/>
    <property type="gene ID" value="PEQ_0000649301"/>
</dbReference>
<accession>A0A914RNU7</accession>
<organism evidence="1 2">
    <name type="scientific">Parascaris equorum</name>
    <name type="common">Equine roundworm</name>
    <dbReference type="NCBI Taxonomy" id="6256"/>
    <lineage>
        <taxon>Eukaryota</taxon>
        <taxon>Metazoa</taxon>
        <taxon>Ecdysozoa</taxon>
        <taxon>Nematoda</taxon>
        <taxon>Chromadorea</taxon>
        <taxon>Rhabditida</taxon>
        <taxon>Spirurina</taxon>
        <taxon>Ascaridomorpha</taxon>
        <taxon>Ascaridoidea</taxon>
        <taxon>Ascarididae</taxon>
        <taxon>Parascaris</taxon>
    </lineage>
</organism>
<evidence type="ECO:0000313" key="1">
    <source>
        <dbReference type="Proteomes" id="UP000887564"/>
    </source>
</evidence>
<dbReference type="AlphaFoldDB" id="A0A914RNU7"/>
<reference evidence="2" key="1">
    <citation type="submission" date="2022-11" db="UniProtKB">
        <authorList>
            <consortium name="WormBaseParasite"/>
        </authorList>
    </citation>
    <scope>IDENTIFICATION</scope>
</reference>
<keyword evidence="1" id="KW-1185">Reference proteome</keyword>
<name>A0A914RNU7_PAREQ</name>
<sequence length="32" mass="3422">MSRAVESPVTCIVESAHREAVRRASESVGHLG</sequence>